<accession>A0A1H6DDY6</accession>
<reference evidence="2" key="1">
    <citation type="submission" date="2016-10" db="EMBL/GenBank/DDBJ databases">
        <authorList>
            <person name="Varghese N."/>
            <person name="Submissions S."/>
        </authorList>
    </citation>
    <scope>NUCLEOTIDE SEQUENCE [LARGE SCALE GENOMIC DNA]</scope>
    <source>
        <strain evidence="2">DSM 43163</strain>
    </source>
</reference>
<evidence type="ECO:0000313" key="2">
    <source>
        <dbReference type="Proteomes" id="UP000236723"/>
    </source>
</evidence>
<proteinExistence type="predicted"/>
<gene>
    <name evidence="1" type="ORF">SAMN04489712_1164</name>
</gene>
<name>A0A1H6DDY6_9ACTN</name>
<dbReference type="RefSeq" id="WP_103941915.1">
    <property type="nucleotide sequence ID" value="NZ_FNVO01000016.1"/>
</dbReference>
<organism evidence="1 2">
    <name type="scientific">Thermomonospora echinospora</name>
    <dbReference type="NCBI Taxonomy" id="1992"/>
    <lineage>
        <taxon>Bacteria</taxon>
        <taxon>Bacillati</taxon>
        <taxon>Actinomycetota</taxon>
        <taxon>Actinomycetes</taxon>
        <taxon>Streptosporangiales</taxon>
        <taxon>Thermomonosporaceae</taxon>
        <taxon>Thermomonospora</taxon>
    </lineage>
</organism>
<protein>
    <submittedName>
        <fullName evidence="1">Uncharacterized protein</fullName>
    </submittedName>
</protein>
<keyword evidence="2" id="KW-1185">Reference proteome</keyword>
<dbReference type="Proteomes" id="UP000236723">
    <property type="component" value="Unassembled WGS sequence"/>
</dbReference>
<sequence>MVIVEAVVETYGKEEFTAWPVAGPVADGLLPLSGRMTAAEVGTVMAVIAVGSAYFAEEEIADTDGAGLLRHLARADDVIAPGGLRFRDNDIVVPPGCCYGLESWRDWLDLPSEPWLGHNPTPGLRHQDGLLRLWPDKDRAPDPPPEATIQFPTGQLPGLLAAVQHDLGGFLSLVARWAQIHTPASADRLVTVLDEQLQITAPLTVSR</sequence>
<dbReference type="OrthoDB" id="581789at2"/>
<dbReference type="AlphaFoldDB" id="A0A1H6DDY6"/>
<evidence type="ECO:0000313" key="1">
    <source>
        <dbReference type="EMBL" id="SEG83489.1"/>
    </source>
</evidence>
<dbReference type="EMBL" id="FNVO01000016">
    <property type="protein sequence ID" value="SEG83489.1"/>
    <property type="molecule type" value="Genomic_DNA"/>
</dbReference>